<dbReference type="PANTHER" id="PTHR30509:SF9">
    <property type="entry name" value="MULTIDRUG RESISTANCE PROTEIN MDTO"/>
    <property type="match status" value="1"/>
</dbReference>
<organism evidence="9 10">
    <name type="scientific">Marinibaculum pumilum</name>
    <dbReference type="NCBI Taxonomy" id="1766165"/>
    <lineage>
        <taxon>Bacteria</taxon>
        <taxon>Pseudomonadati</taxon>
        <taxon>Pseudomonadota</taxon>
        <taxon>Alphaproteobacteria</taxon>
        <taxon>Rhodospirillales</taxon>
        <taxon>Rhodospirillaceae</taxon>
        <taxon>Marinibaculum</taxon>
    </lineage>
</organism>
<gene>
    <name evidence="9" type="ORF">ACFOGJ_01410</name>
</gene>
<keyword evidence="5 7" id="KW-0472">Membrane</keyword>
<name>A0ABV7KU60_9PROT</name>
<evidence type="ECO:0000313" key="9">
    <source>
        <dbReference type="EMBL" id="MFC3225868.1"/>
    </source>
</evidence>
<feature type="domain" description="Integral membrane bound transporter" evidence="8">
    <location>
        <begin position="399"/>
        <end position="519"/>
    </location>
</feature>
<dbReference type="PANTHER" id="PTHR30509">
    <property type="entry name" value="P-HYDROXYBENZOIC ACID EFFLUX PUMP SUBUNIT-RELATED"/>
    <property type="match status" value="1"/>
</dbReference>
<evidence type="ECO:0000256" key="3">
    <source>
        <dbReference type="ARBA" id="ARBA00022692"/>
    </source>
</evidence>
<dbReference type="RefSeq" id="WP_379897608.1">
    <property type="nucleotide sequence ID" value="NZ_JBHRTR010000005.1"/>
</dbReference>
<evidence type="ECO:0000256" key="1">
    <source>
        <dbReference type="ARBA" id="ARBA00004651"/>
    </source>
</evidence>
<feature type="transmembrane region" description="Helical" evidence="7">
    <location>
        <begin position="31"/>
        <end position="61"/>
    </location>
</feature>
<reference evidence="10" key="1">
    <citation type="journal article" date="2019" name="Int. J. Syst. Evol. Microbiol.">
        <title>The Global Catalogue of Microorganisms (GCM) 10K type strain sequencing project: providing services to taxonomists for standard genome sequencing and annotation.</title>
        <authorList>
            <consortium name="The Broad Institute Genomics Platform"/>
            <consortium name="The Broad Institute Genome Sequencing Center for Infectious Disease"/>
            <person name="Wu L."/>
            <person name="Ma J."/>
        </authorList>
    </citation>
    <scope>NUCLEOTIDE SEQUENCE [LARGE SCALE GENOMIC DNA]</scope>
    <source>
        <strain evidence="10">KCTC 42964</strain>
    </source>
</reference>
<sequence>MQAPRIINTVLDRGRQLWGDAYRPDAFRKGLIVGLLSALPFAFCMLVDEPLFAIFTSLAAVRLGMADPAGGAFAYRLRTMAAGTLCVTLGCYLGTLMADATLWLLPAVFVMVLAFAAMGALGSEGLAISTLTLFLTVVSLGVPGDAEARAGAVFLACLFMIAGLLLPWPLHPDRPVRRAMAAALREVAGLAAAVAAADGDASQERVRARWNARTAAYRALDAALESLSETLPQRRRGVRPTALRQILAAAMAGQRMTRALATLAEYRGALPPQVAAELAEEAAALRAMAGRLERLSLRRAPSTGLDIAGPPLPDEALPADLPSAPAEARRAFRCAAAELRAAFAPGGAADDAMSAAIRLPERGRVRQLPLWAWPKLRANLTLRSTACRHALRQAALVTLATGLVWHFGIAFGYWVMLTIVMVTKPAYGGTRAAVGARMIGTVLGAAIAEMVLLGTQDFWLLAALALLFNCLSHAVITTHYPLGITLLTMYVIFKIDAAMPDTDVTLPRLLATLLGGALIAGSLLIWPPVRYASYWSGVGRSLRDLGKMLADLARDSTPGRQPGAMRDAAADAEQLASHSRMNLQNAEAIVREIFLEPAHWHPNRRELRSVVDGLHRLTGALAALQASGRSEAVPAAAMERSAALMTEMAAACSALDRRDRDPPPPAWPAELPQRARTATAALHAAPDAPLQALAAALRDLAEDLAQLARMRGTRSPALQPSAPEARG</sequence>
<evidence type="ECO:0000256" key="2">
    <source>
        <dbReference type="ARBA" id="ARBA00022475"/>
    </source>
</evidence>
<evidence type="ECO:0000256" key="6">
    <source>
        <dbReference type="ARBA" id="ARBA00043993"/>
    </source>
</evidence>
<feature type="transmembrane region" description="Helical" evidence="7">
    <location>
        <begin position="505"/>
        <end position="526"/>
    </location>
</feature>
<evidence type="ECO:0000259" key="8">
    <source>
        <dbReference type="Pfam" id="PF13515"/>
    </source>
</evidence>
<comment type="subcellular location">
    <subcellularLocation>
        <location evidence="1">Cell membrane</location>
        <topology evidence="1">Multi-pass membrane protein</topology>
    </subcellularLocation>
</comment>
<comment type="similarity">
    <text evidence="6">Belongs to the YccS/YhfK family.</text>
</comment>
<dbReference type="Proteomes" id="UP001595528">
    <property type="component" value="Unassembled WGS sequence"/>
</dbReference>
<keyword evidence="4 7" id="KW-1133">Transmembrane helix</keyword>
<protein>
    <submittedName>
        <fullName evidence="9">FUSC family protein</fullName>
    </submittedName>
</protein>
<evidence type="ECO:0000256" key="4">
    <source>
        <dbReference type="ARBA" id="ARBA00022989"/>
    </source>
</evidence>
<evidence type="ECO:0000256" key="5">
    <source>
        <dbReference type="ARBA" id="ARBA00023136"/>
    </source>
</evidence>
<feature type="transmembrane region" description="Helical" evidence="7">
    <location>
        <begin position="434"/>
        <end position="453"/>
    </location>
</feature>
<comment type="caution">
    <text evidence="9">The sequence shown here is derived from an EMBL/GenBank/DDBJ whole genome shotgun (WGS) entry which is preliminary data.</text>
</comment>
<proteinExistence type="inferred from homology"/>
<evidence type="ECO:0000313" key="10">
    <source>
        <dbReference type="Proteomes" id="UP001595528"/>
    </source>
</evidence>
<feature type="transmembrane region" description="Helical" evidence="7">
    <location>
        <begin position="394"/>
        <end position="414"/>
    </location>
</feature>
<evidence type="ECO:0000256" key="7">
    <source>
        <dbReference type="SAM" id="Phobius"/>
    </source>
</evidence>
<feature type="transmembrane region" description="Helical" evidence="7">
    <location>
        <begin position="150"/>
        <end position="170"/>
    </location>
</feature>
<dbReference type="InterPro" id="IPR049453">
    <property type="entry name" value="Memb_transporter_dom"/>
</dbReference>
<keyword evidence="2" id="KW-1003">Cell membrane</keyword>
<dbReference type="EMBL" id="JBHRTR010000005">
    <property type="protein sequence ID" value="MFC3225868.1"/>
    <property type="molecule type" value="Genomic_DNA"/>
</dbReference>
<feature type="transmembrane region" description="Helical" evidence="7">
    <location>
        <begin position="73"/>
        <end position="95"/>
    </location>
</feature>
<feature type="transmembrane region" description="Helical" evidence="7">
    <location>
        <begin position="460"/>
        <end position="493"/>
    </location>
</feature>
<keyword evidence="3 7" id="KW-0812">Transmembrane</keyword>
<keyword evidence="10" id="KW-1185">Reference proteome</keyword>
<feature type="transmembrane region" description="Helical" evidence="7">
    <location>
        <begin position="101"/>
        <end position="121"/>
    </location>
</feature>
<dbReference type="Pfam" id="PF13515">
    <property type="entry name" value="FUSC_2"/>
    <property type="match status" value="1"/>
</dbReference>
<accession>A0ABV7KU60</accession>